<dbReference type="EMBL" id="RCML01000350">
    <property type="protein sequence ID" value="KAG2979889.1"/>
    <property type="molecule type" value="Genomic_DNA"/>
</dbReference>
<dbReference type="EMBL" id="RCMK01000343">
    <property type="protein sequence ID" value="KAG2935115.1"/>
    <property type="molecule type" value="Genomic_DNA"/>
</dbReference>
<dbReference type="EMBL" id="RCMG01000364">
    <property type="protein sequence ID" value="KAG2855721.1"/>
    <property type="molecule type" value="Genomic_DNA"/>
</dbReference>
<dbReference type="EMBL" id="RCMV01000328">
    <property type="protein sequence ID" value="KAG3219060.1"/>
    <property type="molecule type" value="Genomic_DNA"/>
</dbReference>
<proteinExistence type="predicted"/>
<feature type="compositionally biased region" description="Polar residues" evidence="1">
    <location>
        <begin position="188"/>
        <end position="202"/>
    </location>
</feature>
<organism evidence="6 7">
    <name type="scientific">Phytophthora cactorum</name>
    <dbReference type="NCBI Taxonomy" id="29920"/>
    <lineage>
        <taxon>Eukaryota</taxon>
        <taxon>Sar</taxon>
        <taxon>Stramenopiles</taxon>
        <taxon>Oomycota</taxon>
        <taxon>Peronosporomycetes</taxon>
        <taxon>Peronosporales</taxon>
        <taxon>Peronosporaceae</taxon>
        <taxon>Phytophthora</taxon>
    </lineage>
</organism>
<dbReference type="Proteomes" id="UP000774804">
    <property type="component" value="Unassembled WGS sequence"/>
</dbReference>
<dbReference type="Proteomes" id="UP000735874">
    <property type="component" value="Unassembled WGS sequence"/>
</dbReference>
<dbReference type="Proteomes" id="UP000760860">
    <property type="component" value="Unassembled WGS sequence"/>
</dbReference>
<evidence type="ECO:0000256" key="1">
    <source>
        <dbReference type="SAM" id="MobiDB-lite"/>
    </source>
</evidence>
<accession>A0A8T1I2D0</accession>
<evidence type="ECO:0000313" key="6">
    <source>
        <dbReference type="EMBL" id="KAG3219060.1"/>
    </source>
</evidence>
<dbReference type="Proteomes" id="UP000697107">
    <property type="component" value="Unassembled WGS sequence"/>
</dbReference>
<gene>
    <name evidence="2" type="ORF">PC113_g12202</name>
    <name evidence="3" type="ORF">PC115_g19885</name>
    <name evidence="4" type="ORF">PC117_g12460</name>
    <name evidence="5" type="ORF">PC118_g11507</name>
    <name evidence="6" type="ORF">PC129_g10135</name>
</gene>
<dbReference type="Proteomes" id="UP000736787">
    <property type="component" value="Unassembled WGS sequence"/>
</dbReference>
<evidence type="ECO:0000313" key="2">
    <source>
        <dbReference type="EMBL" id="KAG2855721.1"/>
    </source>
</evidence>
<feature type="region of interest" description="Disordered" evidence="1">
    <location>
        <begin position="180"/>
        <end position="202"/>
    </location>
</feature>
<dbReference type="AlphaFoldDB" id="A0A8T1I2D0"/>
<dbReference type="EMBL" id="RCMI01001185">
    <property type="protein sequence ID" value="KAG2889000.1"/>
    <property type="molecule type" value="Genomic_DNA"/>
</dbReference>
<reference evidence="6" key="1">
    <citation type="submission" date="2018-05" db="EMBL/GenBank/DDBJ databases">
        <title>Effector identification in a new, highly contiguous assembly of the strawberry crown rot pathogen Phytophthora cactorum.</title>
        <authorList>
            <person name="Armitage A.D."/>
            <person name="Nellist C.F."/>
            <person name="Bates H."/>
            <person name="Vickerstaff R.J."/>
            <person name="Harrison R.J."/>
        </authorList>
    </citation>
    <scope>NUCLEOTIDE SEQUENCE</scope>
    <source>
        <strain evidence="2">15-7</strain>
        <strain evidence="3">4032</strain>
        <strain evidence="4">4040</strain>
        <strain evidence="5">P415</strain>
        <strain evidence="6">P421</strain>
    </source>
</reference>
<sequence>MHIGSINGNGDHSSIQQRYVEVSDDDDDDLLEHLDANAVEERNSASSPPLRLFRPIDDRSAAPMLVPLSKACFQQMGHRVEVDVEGDASIQFESIQTADGGLMRKRMLARLRQRQYRERQKRRQLEGYANQEDNDVCNAVATGRIGRCQQCDPTIDSAEGGVAGLERKCEAARLRQRQCRAHQKEQNVRNSRMASYNSLTMN</sequence>
<name>A0A8T1I2D0_9STRA</name>
<evidence type="ECO:0000313" key="3">
    <source>
        <dbReference type="EMBL" id="KAG2889000.1"/>
    </source>
</evidence>
<evidence type="ECO:0000313" key="7">
    <source>
        <dbReference type="Proteomes" id="UP000760860"/>
    </source>
</evidence>
<evidence type="ECO:0000313" key="4">
    <source>
        <dbReference type="EMBL" id="KAG2935115.1"/>
    </source>
</evidence>
<dbReference type="VEuPathDB" id="FungiDB:PC110_g18338"/>
<evidence type="ECO:0000313" key="5">
    <source>
        <dbReference type="EMBL" id="KAG2979889.1"/>
    </source>
</evidence>
<protein>
    <submittedName>
        <fullName evidence="6">Uncharacterized protein</fullName>
    </submittedName>
</protein>
<comment type="caution">
    <text evidence="6">The sequence shown here is derived from an EMBL/GenBank/DDBJ whole genome shotgun (WGS) entry which is preliminary data.</text>
</comment>